<keyword evidence="2 9" id="KW-0812">Transmembrane</keyword>
<keyword evidence="6" id="KW-0325">Glycoprotein</keyword>
<dbReference type="PROSITE" id="PS50835">
    <property type="entry name" value="IG_LIKE"/>
    <property type="match status" value="3"/>
</dbReference>
<dbReference type="GO" id="GO:0005524">
    <property type="term" value="F:ATP binding"/>
    <property type="evidence" value="ECO:0007669"/>
    <property type="project" value="UniProtKB-UniRule"/>
</dbReference>
<evidence type="ECO:0000313" key="13">
    <source>
        <dbReference type="Proteomes" id="UP000887568"/>
    </source>
</evidence>
<sequence>MTSLLYACETSTTYSRHIRKLNHFHLSCMRKILRIRWQDKVPDTEVLKLAELPSVGALIVRAQLRWSEPNTTVGVTDLLTGKLVDSDSEPICVRRSGSAVRSFECVVRDAVPNVWDIVWFVGGERVEPGFVETGAGRLVKVSSTFNLSPSEDELPKNVTCQATGLERLINTTFELKSCNDRVVNTSMRLVDLSSGELVGIKSEPICFKVGTKRTFACAVLNTRQGILVTWIIDGIRNESGRVDSTQTLGGLFNMNTSFTVFNSLDGSLINSLTCQASGFETEPLRVTVQLQTCPEIVSYMELLDLSTGEFVSDTSEAICVTSETGRAFECAVRQATPDAWRIVWVIGGVREETGSVVQTPSTDELVDVFSRFTVSNPSSKDVVKSLTCRATSPEKEELAITVQLRSCDGKKPASTVDMTVILVIISVAMGMLTLIVAAIVISSARAKRKQQAPGSAQSVSNLQESVDMESVAPELESDTTAVKEEVAFQNTITKQNVMHEEIPSDTGLPSWAEGWGIPWGDLIVEERVLGIGNFGEVRSGAVRKDGDVNWAAIKMLTGHVSACDRDDFMDELRTKACIGYHPNIVQLLGTCQRKGVLYVALEYLPYGDLRSYLRTARSQSDSDEVALSFNQLVKFALDVAKGMEHLANAGVIHRNLAARSILIGNGLVAKVSDFSLSRGENVETLRRRVPLRWLSVESVRHQLYTTQSDVWSFGILLWEIATFGKHQ</sequence>
<dbReference type="InterPro" id="IPR050122">
    <property type="entry name" value="RTK"/>
</dbReference>
<keyword evidence="13" id="KW-1185">Reference proteome</keyword>
<feature type="transmembrane region" description="Helical" evidence="9">
    <location>
        <begin position="420"/>
        <end position="441"/>
    </location>
</feature>
<name>A0A914A5E4_PATMI</name>
<evidence type="ECO:0000256" key="1">
    <source>
        <dbReference type="ARBA" id="ARBA00004167"/>
    </source>
</evidence>
<evidence type="ECO:0000256" key="8">
    <source>
        <dbReference type="SAM" id="MobiDB-lite"/>
    </source>
</evidence>
<dbReference type="PANTHER" id="PTHR24416:SF613">
    <property type="entry name" value="RECEPTOR PROTEIN-TYROSINE KINASE"/>
    <property type="match status" value="1"/>
</dbReference>
<feature type="region of interest" description="Disordered" evidence="8">
    <location>
        <begin position="450"/>
        <end position="476"/>
    </location>
</feature>
<keyword evidence="4 9" id="KW-0472">Membrane</keyword>
<dbReference type="Gene3D" id="3.30.200.20">
    <property type="entry name" value="Phosphorylase Kinase, domain 1"/>
    <property type="match status" value="1"/>
</dbReference>
<evidence type="ECO:0000313" key="12">
    <source>
        <dbReference type="EnsemblMetazoa" id="XP_038058739.1"/>
    </source>
</evidence>
<dbReference type="OrthoDB" id="425014at2759"/>
<dbReference type="InterPro" id="IPR007110">
    <property type="entry name" value="Ig-like_dom"/>
</dbReference>
<comment type="subcellular location">
    <subcellularLocation>
        <location evidence="1">Membrane</location>
        <topology evidence="1">Single-pass membrane protein</topology>
    </subcellularLocation>
</comment>
<feature type="binding site" evidence="7">
    <location>
        <position position="554"/>
    </location>
    <ligand>
        <name>ATP</name>
        <dbReference type="ChEBI" id="CHEBI:30616"/>
    </ligand>
</feature>
<organism evidence="12 13">
    <name type="scientific">Patiria miniata</name>
    <name type="common">Bat star</name>
    <name type="synonym">Asterina miniata</name>
    <dbReference type="NCBI Taxonomy" id="46514"/>
    <lineage>
        <taxon>Eukaryota</taxon>
        <taxon>Metazoa</taxon>
        <taxon>Echinodermata</taxon>
        <taxon>Eleutherozoa</taxon>
        <taxon>Asterozoa</taxon>
        <taxon>Asteroidea</taxon>
        <taxon>Valvatacea</taxon>
        <taxon>Valvatida</taxon>
        <taxon>Asterinidae</taxon>
        <taxon>Patiria</taxon>
    </lineage>
</organism>
<dbReference type="Proteomes" id="UP000887568">
    <property type="component" value="Unplaced"/>
</dbReference>
<reference evidence="12" key="1">
    <citation type="submission" date="2022-11" db="UniProtKB">
        <authorList>
            <consortium name="EnsemblMetazoa"/>
        </authorList>
    </citation>
    <scope>IDENTIFICATION</scope>
</reference>
<dbReference type="InterPro" id="IPR013783">
    <property type="entry name" value="Ig-like_fold"/>
</dbReference>
<dbReference type="InterPro" id="IPR017441">
    <property type="entry name" value="Protein_kinase_ATP_BS"/>
</dbReference>
<dbReference type="PROSITE" id="PS50011">
    <property type="entry name" value="PROTEIN_KINASE_DOM"/>
    <property type="match status" value="1"/>
</dbReference>
<dbReference type="Gene3D" id="2.60.40.10">
    <property type="entry name" value="Immunoglobulins"/>
    <property type="match status" value="2"/>
</dbReference>
<dbReference type="CDD" id="cd00192">
    <property type="entry name" value="PTKc"/>
    <property type="match status" value="1"/>
</dbReference>
<evidence type="ECO:0000256" key="3">
    <source>
        <dbReference type="ARBA" id="ARBA00022989"/>
    </source>
</evidence>
<evidence type="ECO:0000256" key="9">
    <source>
        <dbReference type="SAM" id="Phobius"/>
    </source>
</evidence>
<feature type="domain" description="Ig-like" evidence="11">
    <location>
        <begin position="294"/>
        <end position="401"/>
    </location>
</feature>
<dbReference type="SUPFAM" id="SSF48726">
    <property type="entry name" value="Immunoglobulin"/>
    <property type="match status" value="1"/>
</dbReference>
<feature type="compositionally biased region" description="Polar residues" evidence="8">
    <location>
        <begin position="452"/>
        <end position="464"/>
    </location>
</feature>
<dbReference type="PANTHER" id="PTHR24416">
    <property type="entry name" value="TYROSINE-PROTEIN KINASE RECEPTOR"/>
    <property type="match status" value="1"/>
</dbReference>
<evidence type="ECO:0000256" key="2">
    <source>
        <dbReference type="ARBA" id="ARBA00022692"/>
    </source>
</evidence>
<protein>
    <recommendedName>
        <fullName evidence="14">Receptor protein-tyrosine kinase</fullName>
    </recommendedName>
</protein>
<evidence type="ECO:0000256" key="6">
    <source>
        <dbReference type="ARBA" id="ARBA00023180"/>
    </source>
</evidence>
<dbReference type="InterPro" id="IPR001245">
    <property type="entry name" value="Ser-Thr/Tyr_kinase_cat_dom"/>
</dbReference>
<feature type="domain" description="Ig-like" evidence="11">
    <location>
        <begin position="69"/>
        <end position="170"/>
    </location>
</feature>
<proteinExistence type="predicted"/>
<dbReference type="Gene3D" id="1.10.510.10">
    <property type="entry name" value="Transferase(Phosphotransferase) domain 1"/>
    <property type="match status" value="1"/>
</dbReference>
<dbReference type="GO" id="GO:0005886">
    <property type="term" value="C:plasma membrane"/>
    <property type="evidence" value="ECO:0007669"/>
    <property type="project" value="TreeGrafter"/>
</dbReference>
<dbReference type="InterPro" id="IPR011009">
    <property type="entry name" value="Kinase-like_dom_sf"/>
</dbReference>
<keyword evidence="7" id="KW-0547">Nucleotide-binding</keyword>
<keyword evidence="3 9" id="KW-1133">Transmembrane helix</keyword>
<evidence type="ECO:0000256" key="4">
    <source>
        <dbReference type="ARBA" id="ARBA00023136"/>
    </source>
</evidence>
<evidence type="ECO:0000259" key="11">
    <source>
        <dbReference type="PROSITE" id="PS50835"/>
    </source>
</evidence>
<evidence type="ECO:0000256" key="5">
    <source>
        <dbReference type="ARBA" id="ARBA00023157"/>
    </source>
</evidence>
<keyword evidence="5" id="KW-1015">Disulfide bond</keyword>
<dbReference type="GO" id="GO:0004714">
    <property type="term" value="F:transmembrane receptor protein tyrosine kinase activity"/>
    <property type="evidence" value="ECO:0007669"/>
    <property type="project" value="TreeGrafter"/>
</dbReference>
<dbReference type="GO" id="GO:0043235">
    <property type="term" value="C:receptor complex"/>
    <property type="evidence" value="ECO:0007669"/>
    <property type="project" value="TreeGrafter"/>
</dbReference>
<accession>A0A914A5E4</accession>
<feature type="domain" description="Ig-like" evidence="11">
    <location>
        <begin position="210"/>
        <end position="287"/>
    </location>
</feature>
<dbReference type="PROSITE" id="PS00107">
    <property type="entry name" value="PROTEIN_KINASE_ATP"/>
    <property type="match status" value="1"/>
</dbReference>
<dbReference type="InterPro" id="IPR036179">
    <property type="entry name" value="Ig-like_dom_sf"/>
</dbReference>
<evidence type="ECO:0000256" key="7">
    <source>
        <dbReference type="PROSITE-ProRule" id="PRU10141"/>
    </source>
</evidence>
<dbReference type="PRINTS" id="PR00109">
    <property type="entry name" value="TYRKINASE"/>
</dbReference>
<dbReference type="InterPro" id="IPR000719">
    <property type="entry name" value="Prot_kinase_dom"/>
</dbReference>
<keyword evidence="7" id="KW-0067">ATP-binding</keyword>
<dbReference type="EnsemblMetazoa" id="XM_038202811.1">
    <property type="protein sequence ID" value="XP_038058739.1"/>
    <property type="gene ID" value="LOC119730017"/>
</dbReference>
<evidence type="ECO:0000259" key="10">
    <source>
        <dbReference type="PROSITE" id="PS50011"/>
    </source>
</evidence>
<dbReference type="SUPFAM" id="SSF56112">
    <property type="entry name" value="Protein kinase-like (PK-like)"/>
    <property type="match status" value="1"/>
</dbReference>
<dbReference type="AlphaFoldDB" id="A0A914A5E4"/>
<dbReference type="Pfam" id="PF07714">
    <property type="entry name" value="PK_Tyr_Ser-Thr"/>
    <property type="match status" value="1"/>
</dbReference>
<dbReference type="RefSeq" id="XP_038058739.1">
    <property type="nucleotide sequence ID" value="XM_038202811.1"/>
</dbReference>
<feature type="domain" description="Protein kinase" evidence="10">
    <location>
        <begin position="523"/>
        <end position="727"/>
    </location>
</feature>
<evidence type="ECO:0008006" key="14">
    <source>
        <dbReference type="Google" id="ProtNLM"/>
    </source>
</evidence>
<dbReference type="GeneID" id="119730017"/>
<dbReference type="GO" id="GO:0007169">
    <property type="term" value="P:cell surface receptor protein tyrosine kinase signaling pathway"/>
    <property type="evidence" value="ECO:0007669"/>
    <property type="project" value="TreeGrafter"/>
</dbReference>